<protein>
    <submittedName>
        <fullName evidence="2">DMT family transporter</fullName>
    </submittedName>
</protein>
<feature type="transmembrane region" description="Helical" evidence="1">
    <location>
        <begin position="238"/>
        <end position="257"/>
    </location>
</feature>
<feature type="transmembrane region" description="Helical" evidence="1">
    <location>
        <begin position="176"/>
        <end position="198"/>
    </location>
</feature>
<feature type="transmembrane region" description="Helical" evidence="1">
    <location>
        <begin position="53"/>
        <end position="75"/>
    </location>
</feature>
<reference evidence="2 3" key="1">
    <citation type="submission" date="2023-08" db="EMBL/GenBank/DDBJ databases">
        <title>Pathogen: clinical or host-associated sample.</title>
        <authorList>
            <person name="Hergert J."/>
            <person name="Casey R."/>
            <person name="Wagner J."/>
            <person name="Young E.L."/>
            <person name="Oakeson K.F."/>
        </authorList>
    </citation>
    <scope>NUCLEOTIDE SEQUENCE [LARGE SCALE GENOMIC DNA]</scope>
    <source>
        <strain evidence="2 3">UPHL-collab-2</strain>
    </source>
</reference>
<feature type="transmembrane region" description="Helical" evidence="1">
    <location>
        <begin position="81"/>
        <end position="100"/>
    </location>
</feature>
<keyword evidence="1" id="KW-0812">Transmembrane</keyword>
<feature type="transmembrane region" description="Helical" evidence="1">
    <location>
        <begin position="269"/>
        <end position="286"/>
    </location>
</feature>
<dbReference type="InterPro" id="IPR037185">
    <property type="entry name" value="EmrE-like"/>
</dbReference>
<evidence type="ECO:0000256" key="1">
    <source>
        <dbReference type="SAM" id="Phobius"/>
    </source>
</evidence>
<dbReference type="Proteomes" id="UP001225788">
    <property type="component" value="Chromosome"/>
</dbReference>
<feature type="transmembrane region" description="Helical" evidence="1">
    <location>
        <begin position="210"/>
        <end position="231"/>
    </location>
</feature>
<keyword evidence="1" id="KW-0472">Membrane</keyword>
<feature type="transmembrane region" description="Helical" evidence="1">
    <location>
        <begin position="24"/>
        <end position="41"/>
    </location>
</feature>
<dbReference type="SUPFAM" id="SSF103481">
    <property type="entry name" value="Multidrug resistance efflux transporter EmrE"/>
    <property type="match status" value="2"/>
</dbReference>
<gene>
    <name evidence="2" type="ORF">Q9315_10800</name>
</gene>
<organism evidence="2 3">
    <name type="scientific">Shinella oryzae</name>
    <dbReference type="NCBI Taxonomy" id="2871820"/>
    <lineage>
        <taxon>Bacteria</taxon>
        <taxon>Pseudomonadati</taxon>
        <taxon>Pseudomonadota</taxon>
        <taxon>Alphaproteobacteria</taxon>
        <taxon>Hyphomicrobiales</taxon>
        <taxon>Rhizobiaceae</taxon>
        <taxon>Shinella</taxon>
    </lineage>
</organism>
<proteinExistence type="predicted"/>
<sequence length="301" mass="31468">MRVVGPHIHCATRRRSRLDLDLTVARYGIFGLVSVLLMLHPRFRPRGLTCRRWLTGLSLGGAGYVGYFVAAAYAVRLAGAAIPPLVIGTMPVLLALIANWRDRSAPWGALAAPLALIAAGVAIVNISVIEAAGPEGRKAVLLGVLAASAALAIWIAYGLVNAAVMRAADAPDGLHWTGVQGIGAAIGSMALLPLTSFSTQPLVGPDMLNFLGWAAVMGIAGSWIATFCWGIASARLPLALAAQLIVAETVFGLVYGFVYEARWPQTAEWIGATLQLIGVAMAVALFSRPGLSARRAGKAEV</sequence>
<dbReference type="EMBL" id="CP132314">
    <property type="protein sequence ID" value="WLS01931.1"/>
    <property type="molecule type" value="Genomic_DNA"/>
</dbReference>
<accession>A0ABY9K068</accession>
<feature type="transmembrane region" description="Helical" evidence="1">
    <location>
        <begin position="107"/>
        <end position="128"/>
    </location>
</feature>
<keyword evidence="1" id="KW-1133">Transmembrane helix</keyword>
<dbReference type="RefSeq" id="WP_306157138.1">
    <property type="nucleotide sequence ID" value="NZ_CP132314.1"/>
</dbReference>
<keyword evidence="3" id="KW-1185">Reference proteome</keyword>
<evidence type="ECO:0000313" key="2">
    <source>
        <dbReference type="EMBL" id="WLS01931.1"/>
    </source>
</evidence>
<name>A0ABY9K068_9HYPH</name>
<feature type="transmembrane region" description="Helical" evidence="1">
    <location>
        <begin position="140"/>
        <end position="164"/>
    </location>
</feature>
<evidence type="ECO:0000313" key="3">
    <source>
        <dbReference type="Proteomes" id="UP001225788"/>
    </source>
</evidence>